<keyword evidence="3" id="KW-1185">Reference proteome</keyword>
<dbReference type="Proteomes" id="UP001595729">
    <property type="component" value="Unassembled WGS sequence"/>
</dbReference>
<comment type="caution">
    <text evidence="2">The sequence shown here is derived from an EMBL/GenBank/DDBJ whole genome shotgun (WGS) entry which is preliminary data.</text>
</comment>
<proteinExistence type="predicted"/>
<dbReference type="Pfam" id="PF02915">
    <property type="entry name" value="Rubrerythrin"/>
    <property type="match status" value="1"/>
</dbReference>
<evidence type="ECO:0000313" key="3">
    <source>
        <dbReference type="Proteomes" id="UP001595729"/>
    </source>
</evidence>
<dbReference type="Gene3D" id="1.20.1260.10">
    <property type="match status" value="1"/>
</dbReference>
<accession>A0ABV7W8A7</accession>
<dbReference type="InterPro" id="IPR003251">
    <property type="entry name" value="Rr_diiron-bd_dom"/>
</dbReference>
<organism evidence="2 3">
    <name type="scientific">Hydrogenophaga luteola</name>
    <dbReference type="NCBI Taxonomy" id="1591122"/>
    <lineage>
        <taxon>Bacteria</taxon>
        <taxon>Pseudomonadati</taxon>
        <taxon>Pseudomonadota</taxon>
        <taxon>Betaproteobacteria</taxon>
        <taxon>Burkholderiales</taxon>
        <taxon>Comamonadaceae</taxon>
        <taxon>Hydrogenophaga</taxon>
    </lineage>
</organism>
<dbReference type="CDD" id="cd01045">
    <property type="entry name" value="Ferritin_like_AB"/>
    <property type="match status" value="1"/>
</dbReference>
<dbReference type="EMBL" id="JBHRXX010000009">
    <property type="protein sequence ID" value="MFC3685667.1"/>
    <property type="molecule type" value="Genomic_DNA"/>
</dbReference>
<evidence type="ECO:0000259" key="1">
    <source>
        <dbReference type="Pfam" id="PF02915"/>
    </source>
</evidence>
<dbReference type="RefSeq" id="WP_382177295.1">
    <property type="nucleotide sequence ID" value="NZ_JBHRXX010000009.1"/>
</dbReference>
<feature type="domain" description="Rubrerythrin diiron-binding" evidence="1">
    <location>
        <begin position="7"/>
        <end position="144"/>
    </location>
</feature>
<protein>
    <submittedName>
        <fullName evidence="2">Ferritin family protein</fullName>
    </submittedName>
</protein>
<gene>
    <name evidence="2" type="ORF">ACFOPI_18845</name>
</gene>
<evidence type="ECO:0000313" key="2">
    <source>
        <dbReference type="EMBL" id="MFC3685667.1"/>
    </source>
</evidence>
<reference evidence="3" key="1">
    <citation type="journal article" date="2019" name="Int. J. Syst. Evol. Microbiol.">
        <title>The Global Catalogue of Microorganisms (GCM) 10K type strain sequencing project: providing services to taxonomists for standard genome sequencing and annotation.</title>
        <authorList>
            <consortium name="The Broad Institute Genomics Platform"/>
            <consortium name="The Broad Institute Genome Sequencing Center for Infectious Disease"/>
            <person name="Wu L."/>
            <person name="Ma J."/>
        </authorList>
    </citation>
    <scope>NUCLEOTIDE SEQUENCE [LARGE SCALE GENOMIC DNA]</scope>
    <source>
        <strain evidence="3">KCTC 42501</strain>
    </source>
</reference>
<dbReference type="InterPro" id="IPR012347">
    <property type="entry name" value="Ferritin-like"/>
</dbReference>
<sequence length="159" mass="17999">MESVEAFLAHAIRIEQEAALRFGQLADAMTTQGNREVGRLFRQLADYSRLHLADARERAGYRELPPLRPEDYTWPDIESPEAAAIWAADPMLGREQALQVALEAEQGGLDYYSEVMKNTIDPELRALAKEFADEEAGHVAELQRWIELHREGKPLPTDV</sequence>
<dbReference type="InterPro" id="IPR009078">
    <property type="entry name" value="Ferritin-like_SF"/>
</dbReference>
<name>A0ABV7W8A7_9BURK</name>
<dbReference type="SUPFAM" id="SSF47240">
    <property type="entry name" value="Ferritin-like"/>
    <property type="match status" value="1"/>
</dbReference>